<dbReference type="InterPro" id="IPR014710">
    <property type="entry name" value="RmlC-like_jellyroll"/>
</dbReference>
<proteinExistence type="predicted"/>
<dbReference type="InterPro" id="IPR011051">
    <property type="entry name" value="RmlC_Cupin_sf"/>
</dbReference>
<dbReference type="Proteomes" id="UP000297861">
    <property type="component" value="Unassembled WGS sequence"/>
</dbReference>
<dbReference type="STRING" id="1121485.GCA_000426485_03238"/>
<reference evidence="1 2" key="1">
    <citation type="submission" date="2019-03" db="EMBL/GenBank/DDBJ databases">
        <title>San Antonio Military Medical Center submission to MRSN (WRAIR), pending publication.</title>
        <authorList>
            <person name="Blyth D.M."/>
            <person name="Mccarthy S.L."/>
            <person name="Schall S.E."/>
            <person name="Stam J.A."/>
            <person name="Ong A.C."/>
            <person name="Mcgann P.T."/>
        </authorList>
    </citation>
    <scope>NUCLEOTIDE SEQUENCE [LARGE SCALE GENOMIC DNA]</scope>
    <source>
        <strain evidence="1 2">MRSN571793</strain>
    </source>
</reference>
<sequence>MNTNWNSEQQHILDTVAKYIDINVVPFGKPQNTVLDIEKRDPMYGGNGIVYMLSVFEKGALVNNRIGVYMVLLNKGDQAGFHEHGSKKEQELYVIINGEGSYTERVGENNETRTLNLKKGNITSIQGDNNYHSITNTGNEPLIVFVVTTYEKNS</sequence>
<dbReference type="SUPFAM" id="SSF51182">
    <property type="entry name" value="RmlC-like cupins"/>
    <property type="match status" value="1"/>
</dbReference>
<protein>
    <submittedName>
        <fullName evidence="1">Cupin domain-containing protein</fullName>
    </submittedName>
</protein>
<accession>A0A4Y8L2J8</accession>
<dbReference type="OrthoDB" id="996621at2"/>
<dbReference type="Gene3D" id="2.60.120.10">
    <property type="entry name" value="Jelly Rolls"/>
    <property type="match status" value="1"/>
</dbReference>
<evidence type="ECO:0000313" key="1">
    <source>
        <dbReference type="EMBL" id="TFD95732.1"/>
    </source>
</evidence>
<comment type="caution">
    <text evidence="1">The sequence shown here is derived from an EMBL/GenBank/DDBJ whole genome shotgun (WGS) entry which is preliminary data.</text>
</comment>
<name>A0A4Y8L2J8_9BACT</name>
<gene>
    <name evidence="1" type="ORF">E2605_11955</name>
</gene>
<dbReference type="EMBL" id="SOML01000007">
    <property type="protein sequence ID" value="TFD95732.1"/>
    <property type="molecule type" value="Genomic_DNA"/>
</dbReference>
<organism evidence="1 2">
    <name type="scientific">Dysgonomonas capnocytophagoides</name>
    <dbReference type="NCBI Taxonomy" id="45254"/>
    <lineage>
        <taxon>Bacteria</taxon>
        <taxon>Pseudomonadati</taxon>
        <taxon>Bacteroidota</taxon>
        <taxon>Bacteroidia</taxon>
        <taxon>Bacteroidales</taxon>
        <taxon>Dysgonomonadaceae</taxon>
        <taxon>Dysgonomonas</taxon>
    </lineage>
</organism>
<keyword evidence="2" id="KW-1185">Reference proteome</keyword>
<dbReference type="AlphaFoldDB" id="A0A4Y8L2J8"/>
<evidence type="ECO:0000313" key="2">
    <source>
        <dbReference type="Proteomes" id="UP000297861"/>
    </source>
</evidence>